<accession>A0ABS5T6K3</accession>
<dbReference type="InterPro" id="IPR031582">
    <property type="entry name" value="TadF"/>
</dbReference>
<organism evidence="2 3">
    <name type="scientific">Rosenbergiella australiborealis</name>
    <dbReference type="NCBI Taxonomy" id="1544696"/>
    <lineage>
        <taxon>Bacteria</taxon>
        <taxon>Pseudomonadati</taxon>
        <taxon>Pseudomonadota</taxon>
        <taxon>Gammaproteobacteria</taxon>
        <taxon>Enterobacterales</taxon>
        <taxon>Erwiniaceae</taxon>
        <taxon>Rosenbergiella</taxon>
    </lineage>
</organism>
<evidence type="ECO:0000313" key="2">
    <source>
        <dbReference type="EMBL" id="MBT0727969.1"/>
    </source>
</evidence>
<name>A0ABS5T6K3_9GAMM</name>
<gene>
    <name evidence="2" type="ORF">HGT73_11400</name>
</gene>
<keyword evidence="1" id="KW-0472">Membrane</keyword>
<sequence>MLARIYSVVKDTRGSIVVEAAFIFSFLSIITVASLEYGFWLAAKSQAERVNYSLASLVRERTQFYGKRESFSNDDIKQLYELAKSLTYHRYDKELCLRVESIGFTPALKKTISYQQKLDYGSTLCNSITTPPLKNSIEFSPFSSRQRWLPLYQVTLILPTPKGTLHQLLKSVDLLPESVSAYTILLAR</sequence>
<dbReference type="Pfam" id="PF16964">
    <property type="entry name" value="TadF"/>
    <property type="match status" value="1"/>
</dbReference>
<keyword evidence="3" id="KW-1185">Reference proteome</keyword>
<protein>
    <recommendedName>
        <fullName evidence="4">Tight adherence protein F</fullName>
    </recommendedName>
</protein>
<proteinExistence type="predicted"/>
<keyword evidence="1" id="KW-1133">Transmembrane helix</keyword>
<feature type="transmembrane region" description="Helical" evidence="1">
    <location>
        <begin position="20"/>
        <end position="43"/>
    </location>
</feature>
<dbReference type="EMBL" id="JABBFO010000011">
    <property type="protein sequence ID" value="MBT0727969.1"/>
    <property type="molecule type" value="Genomic_DNA"/>
</dbReference>
<evidence type="ECO:0008006" key="4">
    <source>
        <dbReference type="Google" id="ProtNLM"/>
    </source>
</evidence>
<reference evidence="2 3" key="1">
    <citation type="submission" date="2020-04" db="EMBL/GenBank/DDBJ databases">
        <title>Genome sequencing of Rosenbergiella species.</title>
        <authorList>
            <person name="Alvarez-Perez S."/>
            <person name="Lievens B."/>
        </authorList>
    </citation>
    <scope>NUCLEOTIDE SEQUENCE [LARGE SCALE GENOMIC DNA]</scope>
    <source>
        <strain evidence="2 3">CdVSA20.1</strain>
    </source>
</reference>
<evidence type="ECO:0000313" key="3">
    <source>
        <dbReference type="Proteomes" id="UP000786875"/>
    </source>
</evidence>
<dbReference type="RefSeq" id="WP_214215094.1">
    <property type="nucleotide sequence ID" value="NZ_JABBFO010000011.1"/>
</dbReference>
<keyword evidence="1" id="KW-0812">Transmembrane</keyword>
<dbReference type="Proteomes" id="UP000786875">
    <property type="component" value="Unassembled WGS sequence"/>
</dbReference>
<evidence type="ECO:0000256" key="1">
    <source>
        <dbReference type="SAM" id="Phobius"/>
    </source>
</evidence>
<comment type="caution">
    <text evidence="2">The sequence shown here is derived from an EMBL/GenBank/DDBJ whole genome shotgun (WGS) entry which is preliminary data.</text>
</comment>